<feature type="domain" description="4Fe-4S ferredoxin-type" evidence="13">
    <location>
        <begin position="193"/>
        <end position="223"/>
    </location>
</feature>
<protein>
    <recommendedName>
        <fullName evidence="11">Fumarate reductase iron-sulfur subunit</fullName>
        <ecNumber evidence="11">1.3.5.1</ecNumber>
    </recommendedName>
</protein>
<dbReference type="SUPFAM" id="SSF54292">
    <property type="entry name" value="2Fe-2S ferredoxin-like"/>
    <property type="match status" value="1"/>
</dbReference>
<comment type="pathway">
    <text evidence="1">Carbohydrate metabolism; tricarboxylic acid cycle.</text>
</comment>
<dbReference type="PANTHER" id="PTHR11921:SF29">
    <property type="entry name" value="SUCCINATE DEHYDROGENASE [UBIQUINONE] IRON-SULFUR SUBUNIT, MITOCHONDRIAL"/>
    <property type="match status" value="1"/>
</dbReference>
<comment type="cofactor">
    <cofactor evidence="11">
        <name>[3Fe-4S] cluster</name>
        <dbReference type="ChEBI" id="CHEBI:21137"/>
    </cofactor>
    <text evidence="11">Binds 1 [3Fe-4S] cluster.</text>
</comment>
<evidence type="ECO:0000256" key="8">
    <source>
        <dbReference type="ARBA" id="ARBA00023004"/>
    </source>
</evidence>
<dbReference type="Pfam" id="PF13183">
    <property type="entry name" value="Fer4_8"/>
    <property type="match status" value="1"/>
</dbReference>
<dbReference type="PROSITE" id="PS51085">
    <property type="entry name" value="2FE2S_FER_2"/>
    <property type="match status" value="1"/>
</dbReference>
<dbReference type="InterPro" id="IPR036010">
    <property type="entry name" value="2Fe-2S_ferredoxin-like_sf"/>
</dbReference>
<evidence type="ECO:0000256" key="3">
    <source>
        <dbReference type="ARBA" id="ARBA00022485"/>
    </source>
</evidence>
<keyword evidence="9 11" id="KW-0411">Iron-sulfur</keyword>
<evidence type="ECO:0000256" key="6">
    <source>
        <dbReference type="ARBA" id="ARBA00022723"/>
    </source>
</evidence>
<evidence type="ECO:0000256" key="10">
    <source>
        <dbReference type="ARBA" id="ARBA00023291"/>
    </source>
</evidence>
<proteinExistence type="inferred from homology"/>
<dbReference type="Proteomes" id="UP000196877">
    <property type="component" value="Chromosome"/>
</dbReference>
<sequence length="318" mass="36613">MRNITYRIKRFDGEHMWHQTYTLPYEKGSTILSVLIKIREEYDPTLNFTSACRSAICGSCAIRINGQAFLVCKTPLDDILDMFKTDELLFEPLGHFEVVRDLVVDWEPKFEKMKRVKPWLIPKEEGSKEEGFVQSEQDFHRISSSADCILCGVCASECSQLDIHEDGYLDPFILNRAYRFAKDTRDADSKGRIRAALDHSLWKCVHCHECVTKCPKDINLAGEIAELRQMTMKMGETKNLGARHAYAFHDDVKRKGRLNETMLPVKTEGVLNTVKKRVPFAMRMVLKGKMNPLHMPKEVEGIEDVRKIYEYVKAGDKS</sequence>
<dbReference type="InterPro" id="IPR050573">
    <property type="entry name" value="SDH/FRD_Iron-Sulfur"/>
</dbReference>
<comment type="cofactor">
    <cofactor evidence="11">
        <name>[4Fe-4S] cluster</name>
        <dbReference type="ChEBI" id="CHEBI:49883"/>
    </cofactor>
    <text evidence="11">Binds 1 [4Fe-4S] cluster.</text>
</comment>
<dbReference type="PROSITE" id="PS00198">
    <property type="entry name" value="4FE4S_FER_1"/>
    <property type="match status" value="1"/>
</dbReference>
<keyword evidence="4" id="KW-0816">Tricarboxylic acid cycle</keyword>
<dbReference type="PANTHER" id="PTHR11921">
    <property type="entry name" value="SUCCINATE DEHYDROGENASE IRON-SULFUR PROTEIN"/>
    <property type="match status" value="1"/>
</dbReference>
<organism evidence="14 15">
    <name type="scientific">Bacillus sonorensis</name>
    <dbReference type="NCBI Taxonomy" id="119858"/>
    <lineage>
        <taxon>Bacteria</taxon>
        <taxon>Bacillati</taxon>
        <taxon>Bacillota</taxon>
        <taxon>Bacilli</taxon>
        <taxon>Bacillales</taxon>
        <taxon>Bacillaceae</taxon>
        <taxon>Bacillus</taxon>
    </lineage>
</organism>
<dbReference type="SUPFAM" id="SSF46548">
    <property type="entry name" value="alpha-helical ferredoxin"/>
    <property type="match status" value="1"/>
</dbReference>
<keyword evidence="8 11" id="KW-0408">Iron</keyword>
<evidence type="ECO:0000313" key="15">
    <source>
        <dbReference type="Proteomes" id="UP000196877"/>
    </source>
</evidence>
<dbReference type="InterPro" id="IPR006058">
    <property type="entry name" value="2Fe2S_fd_BS"/>
</dbReference>
<evidence type="ECO:0000256" key="7">
    <source>
        <dbReference type="ARBA" id="ARBA00023002"/>
    </source>
</evidence>
<keyword evidence="5 11" id="KW-0001">2Fe-2S</keyword>
<comment type="catalytic activity">
    <reaction evidence="11">
        <text>a menaquinone + succinate = a menaquinol + fumarate</text>
        <dbReference type="Rhea" id="RHEA:27834"/>
        <dbReference type="Rhea" id="RHEA-COMP:9537"/>
        <dbReference type="Rhea" id="RHEA-COMP:9539"/>
        <dbReference type="ChEBI" id="CHEBI:16374"/>
        <dbReference type="ChEBI" id="CHEBI:18151"/>
        <dbReference type="ChEBI" id="CHEBI:29806"/>
        <dbReference type="ChEBI" id="CHEBI:30031"/>
        <dbReference type="EC" id="1.3.5.1"/>
    </reaction>
</comment>
<dbReference type="Gene3D" id="1.10.1060.10">
    <property type="entry name" value="Alpha-helical ferredoxin"/>
    <property type="match status" value="1"/>
</dbReference>
<evidence type="ECO:0000256" key="1">
    <source>
        <dbReference type="ARBA" id="ARBA00005163"/>
    </source>
</evidence>
<keyword evidence="7 14" id="KW-0560">Oxidoreductase</keyword>
<dbReference type="Gene3D" id="3.10.20.30">
    <property type="match status" value="1"/>
</dbReference>
<dbReference type="InterPro" id="IPR004489">
    <property type="entry name" value="Succ_DH/fum_Rdtase_Fe-S"/>
</dbReference>
<dbReference type="EC" id="1.3.5.1" evidence="11"/>
<dbReference type="InterPro" id="IPR017896">
    <property type="entry name" value="4Fe4S_Fe-S-bd"/>
</dbReference>
<dbReference type="PROSITE" id="PS00197">
    <property type="entry name" value="2FE2S_FER_1"/>
    <property type="match status" value="1"/>
</dbReference>
<evidence type="ECO:0000256" key="9">
    <source>
        <dbReference type="ARBA" id="ARBA00023014"/>
    </source>
</evidence>
<evidence type="ECO:0000256" key="5">
    <source>
        <dbReference type="ARBA" id="ARBA00022714"/>
    </source>
</evidence>
<feature type="domain" description="2Fe-2S ferredoxin-type" evidence="12">
    <location>
        <begin position="2"/>
        <end position="89"/>
    </location>
</feature>
<dbReference type="InterPro" id="IPR017900">
    <property type="entry name" value="4Fe4S_Fe_S_CS"/>
</dbReference>
<comment type="cofactor">
    <cofactor evidence="11">
        <name>[2Fe-2S] cluster</name>
        <dbReference type="ChEBI" id="CHEBI:190135"/>
    </cofactor>
    <text evidence="11">Binds 1 [2Fe-2S] cluster.</text>
</comment>
<gene>
    <name evidence="14" type="primary">sdhB</name>
    <name evidence="14" type="ORF">S101395_01348</name>
</gene>
<dbReference type="GeneID" id="92854692"/>
<accession>A0ABM6LF08</accession>
<dbReference type="GO" id="GO:0008177">
    <property type="term" value="F:succinate dehydrogenase (quinone) activity"/>
    <property type="evidence" value="ECO:0007669"/>
    <property type="project" value="UniProtKB-EC"/>
</dbReference>
<evidence type="ECO:0000256" key="11">
    <source>
        <dbReference type="RuleBase" id="RU361237"/>
    </source>
</evidence>
<dbReference type="InterPro" id="IPR025192">
    <property type="entry name" value="Succ_DH/fum_Rdtase_N"/>
</dbReference>
<name>A0ABM6LF08_9BACI</name>
<evidence type="ECO:0000256" key="2">
    <source>
        <dbReference type="ARBA" id="ARBA00009433"/>
    </source>
</evidence>
<dbReference type="Pfam" id="PF13085">
    <property type="entry name" value="Fer2_3"/>
    <property type="match status" value="1"/>
</dbReference>
<keyword evidence="15" id="KW-1185">Reference proteome</keyword>
<dbReference type="InterPro" id="IPR009051">
    <property type="entry name" value="Helical_ferredxn"/>
</dbReference>
<keyword evidence="6 11" id="KW-0479">Metal-binding</keyword>
<dbReference type="EMBL" id="CP021920">
    <property type="protein sequence ID" value="ASB87858.1"/>
    <property type="molecule type" value="Genomic_DNA"/>
</dbReference>
<keyword evidence="10 11" id="KW-0003">3Fe-4S</keyword>
<evidence type="ECO:0000259" key="13">
    <source>
        <dbReference type="PROSITE" id="PS51379"/>
    </source>
</evidence>
<dbReference type="PROSITE" id="PS51379">
    <property type="entry name" value="4FE4S_FER_2"/>
    <property type="match status" value="1"/>
</dbReference>
<keyword evidence="3 11" id="KW-0004">4Fe-4S</keyword>
<comment type="similarity">
    <text evidence="2 11">Belongs to the succinate dehydrogenase/fumarate reductase iron-sulfur protein family.</text>
</comment>
<evidence type="ECO:0000256" key="4">
    <source>
        <dbReference type="ARBA" id="ARBA00022532"/>
    </source>
</evidence>
<evidence type="ECO:0000259" key="12">
    <source>
        <dbReference type="PROSITE" id="PS51085"/>
    </source>
</evidence>
<dbReference type="RefSeq" id="WP_006636129.1">
    <property type="nucleotide sequence ID" value="NZ_BORD01000003.1"/>
</dbReference>
<dbReference type="InterPro" id="IPR012675">
    <property type="entry name" value="Beta-grasp_dom_sf"/>
</dbReference>
<evidence type="ECO:0000313" key="14">
    <source>
        <dbReference type="EMBL" id="ASB87858.1"/>
    </source>
</evidence>
<dbReference type="NCBIfam" id="TIGR00384">
    <property type="entry name" value="dhsB"/>
    <property type="match status" value="1"/>
</dbReference>
<reference evidence="14 15" key="1">
    <citation type="submission" date="2017-06" db="EMBL/GenBank/DDBJ databases">
        <title>Genome sequence of Bacillus sonorensis strain SRCM101395.</title>
        <authorList>
            <person name="Cho S.H."/>
        </authorList>
    </citation>
    <scope>NUCLEOTIDE SEQUENCE [LARGE SCALE GENOMIC DNA]</scope>
    <source>
        <strain evidence="14 15">SRCM101395</strain>
    </source>
</reference>
<dbReference type="InterPro" id="IPR001041">
    <property type="entry name" value="2Fe-2S_ferredoxin-type"/>
</dbReference>